<evidence type="ECO:0000256" key="1">
    <source>
        <dbReference type="RuleBase" id="RU365010"/>
    </source>
</evidence>
<proteinExistence type="inferred from homology"/>
<dbReference type="OrthoDB" id="10033309at2759"/>
<keyword evidence="1" id="KW-0963">Cytoplasm</keyword>
<dbReference type="Gene3D" id="3.30.740.10">
    <property type="entry name" value="Protein Inhibitor Of Neuronal Nitric Oxide Synthase"/>
    <property type="match status" value="1"/>
</dbReference>
<comment type="caution">
    <text evidence="2">The sequence shown here is derived from an EMBL/GenBank/DDBJ whole genome shotgun (WGS) entry which is preliminary data.</text>
</comment>
<dbReference type="GO" id="GO:0005868">
    <property type="term" value="C:cytoplasmic dynein complex"/>
    <property type="evidence" value="ECO:0007669"/>
    <property type="project" value="TreeGrafter"/>
</dbReference>
<gene>
    <name evidence="2" type="ORF">HHK36_003781</name>
</gene>
<dbReference type="EMBL" id="JABCRI010000002">
    <property type="protein sequence ID" value="KAF8411234.1"/>
    <property type="molecule type" value="Genomic_DNA"/>
</dbReference>
<organism evidence="2 3">
    <name type="scientific">Tetracentron sinense</name>
    <name type="common">Spur-leaf</name>
    <dbReference type="NCBI Taxonomy" id="13715"/>
    <lineage>
        <taxon>Eukaryota</taxon>
        <taxon>Viridiplantae</taxon>
        <taxon>Streptophyta</taxon>
        <taxon>Embryophyta</taxon>
        <taxon>Tracheophyta</taxon>
        <taxon>Spermatophyta</taxon>
        <taxon>Magnoliopsida</taxon>
        <taxon>Trochodendrales</taxon>
        <taxon>Trochodendraceae</taxon>
        <taxon>Tetracentron</taxon>
    </lineage>
</organism>
<keyword evidence="1" id="KW-0243">Dynein</keyword>
<keyword evidence="1" id="KW-0206">Cytoskeleton</keyword>
<reference evidence="2 3" key="1">
    <citation type="submission" date="2020-04" db="EMBL/GenBank/DDBJ databases">
        <title>Plant Genome Project.</title>
        <authorList>
            <person name="Zhang R.-G."/>
        </authorList>
    </citation>
    <scope>NUCLEOTIDE SEQUENCE [LARGE SCALE GENOMIC DNA]</scope>
    <source>
        <strain evidence="2">YNK0</strain>
        <tissue evidence="2">Leaf</tissue>
    </source>
</reference>
<dbReference type="GO" id="GO:0007017">
    <property type="term" value="P:microtubule-based process"/>
    <property type="evidence" value="ECO:0007669"/>
    <property type="project" value="InterPro"/>
</dbReference>
<dbReference type="Proteomes" id="UP000655225">
    <property type="component" value="Unassembled WGS sequence"/>
</dbReference>
<comment type="subcellular location">
    <subcellularLocation>
        <location evidence="1">Cytoplasm</location>
        <location evidence="1">Cytoskeleton</location>
    </subcellularLocation>
</comment>
<dbReference type="CDD" id="cd21452">
    <property type="entry name" value="DLC-like_DYNLL1_DYNLL2"/>
    <property type="match status" value="1"/>
</dbReference>
<keyword evidence="1" id="KW-0493">Microtubule</keyword>
<dbReference type="GO" id="GO:0045505">
    <property type="term" value="F:dynein intermediate chain binding"/>
    <property type="evidence" value="ECO:0007669"/>
    <property type="project" value="TreeGrafter"/>
</dbReference>
<accession>A0A834ZPB4</accession>
<dbReference type="Pfam" id="PF01221">
    <property type="entry name" value="Dynein_light"/>
    <property type="match status" value="1"/>
</dbReference>
<dbReference type="PANTHER" id="PTHR11886">
    <property type="entry name" value="DYNEIN LIGHT CHAIN"/>
    <property type="match status" value="1"/>
</dbReference>
<evidence type="ECO:0000313" key="2">
    <source>
        <dbReference type="EMBL" id="KAF8411234.1"/>
    </source>
</evidence>
<dbReference type="OMA" id="KRFTYFY"/>
<dbReference type="InterPro" id="IPR037177">
    <property type="entry name" value="DLC_sf"/>
</dbReference>
<name>A0A834ZPB4_TETSI</name>
<dbReference type="FunFam" id="3.30.740.10:FF:000008">
    <property type="entry name" value="Dynein light chain"/>
    <property type="match status" value="1"/>
</dbReference>
<dbReference type="PANTHER" id="PTHR11886:SF70">
    <property type="entry name" value="DYNEIN LIGHT CHAIN"/>
    <property type="match status" value="1"/>
</dbReference>
<keyword evidence="3" id="KW-1185">Reference proteome</keyword>
<dbReference type="GO" id="GO:0005874">
    <property type="term" value="C:microtubule"/>
    <property type="evidence" value="ECO:0007669"/>
    <property type="project" value="UniProtKB-KW"/>
</dbReference>
<keyword evidence="1" id="KW-0505">Motor protein</keyword>
<dbReference type="SMART" id="SM01375">
    <property type="entry name" value="Dynein_light"/>
    <property type="match status" value="1"/>
</dbReference>
<comment type="similarity">
    <text evidence="1">Belongs to the dynein light chain family.</text>
</comment>
<dbReference type="InterPro" id="IPR001372">
    <property type="entry name" value="Dynein_light_chain_typ-1/2"/>
</dbReference>
<sequence>MLEGRAVIGETDMLLTMQQEALHLAAKDLDVFDVTESTEIARFIKKEFDSSYGPGWQCIVGTDFGSFVTHCHGCFIYFCIGSLTILLFRGGAAPEAEPNWFAAMETVKG</sequence>
<protein>
    <recommendedName>
        <fullName evidence="1">Dynein light chain</fullName>
    </recommendedName>
</protein>
<evidence type="ECO:0000313" key="3">
    <source>
        <dbReference type="Proteomes" id="UP000655225"/>
    </source>
</evidence>
<dbReference type="SUPFAM" id="SSF54648">
    <property type="entry name" value="DLC"/>
    <property type="match status" value="1"/>
</dbReference>
<dbReference type="AlphaFoldDB" id="A0A834ZPB4"/>